<keyword evidence="1" id="KW-1133">Transmembrane helix</keyword>
<name>A0A0G2A5B5_9BACT</name>
<gene>
    <name evidence="2" type="ORF">UY70_C0013G0016</name>
</gene>
<sequence length="172" mass="18695">MTNKSQIKLCLLGIFTVLSMKQWPTLFLKSVIYLIGLAVLGICVIIAGVSISGNGGMYLSILIIAEVAAIPFFYALYQGILLLQYIDQNTAFSEMSVKAIKNIKNCAFTISVIYAAEMPYMVYVADKDDAPGAVVIGLVFIFAPLITSVFAAVLQKLLQKAIDIKSENDLTV</sequence>
<feature type="transmembrane region" description="Helical" evidence="1">
    <location>
        <begin position="31"/>
        <end position="51"/>
    </location>
</feature>
<proteinExistence type="predicted"/>
<feature type="transmembrane region" description="Helical" evidence="1">
    <location>
        <begin position="130"/>
        <end position="154"/>
    </location>
</feature>
<dbReference type="EMBL" id="LCRA01000013">
    <property type="protein sequence ID" value="KKW27484.1"/>
    <property type="molecule type" value="Genomic_DNA"/>
</dbReference>
<protein>
    <submittedName>
        <fullName evidence="2">YoaS protein</fullName>
    </submittedName>
</protein>
<feature type="transmembrane region" description="Helical" evidence="1">
    <location>
        <begin position="58"/>
        <end position="77"/>
    </location>
</feature>
<reference evidence="2 3" key="1">
    <citation type="journal article" date="2015" name="Nature">
        <title>rRNA introns, odd ribosomes, and small enigmatic genomes across a large radiation of phyla.</title>
        <authorList>
            <person name="Brown C.T."/>
            <person name="Hug L.A."/>
            <person name="Thomas B.C."/>
            <person name="Sharon I."/>
            <person name="Castelle C.J."/>
            <person name="Singh A."/>
            <person name="Wilkins M.J."/>
            <person name="Williams K.H."/>
            <person name="Banfield J.F."/>
        </authorList>
    </citation>
    <scope>NUCLEOTIDE SEQUENCE [LARGE SCALE GENOMIC DNA]</scope>
</reference>
<evidence type="ECO:0000313" key="2">
    <source>
        <dbReference type="EMBL" id="KKW27484.1"/>
    </source>
</evidence>
<dbReference type="AlphaFoldDB" id="A0A0G2A5B5"/>
<evidence type="ECO:0000313" key="3">
    <source>
        <dbReference type="Proteomes" id="UP000034185"/>
    </source>
</evidence>
<dbReference type="Pfam" id="PF11188">
    <property type="entry name" value="DUF2975"/>
    <property type="match status" value="1"/>
</dbReference>
<evidence type="ECO:0000256" key="1">
    <source>
        <dbReference type="SAM" id="Phobius"/>
    </source>
</evidence>
<keyword evidence="1" id="KW-0472">Membrane</keyword>
<dbReference type="PATRIC" id="fig|1618674.3.peg.399"/>
<dbReference type="InterPro" id="IPR021354">
    <property type="entry name" value="DUF2975"/>
</dbReference>
<dbReference type="Proteomes" id="UP000034185">
    <property type="component" value="Unassembled WGS sequence"/>
</dbReference>
<comment type="caution">
    <text evidence="2">The sequence shown here is derived from an EMBL/GenBank/DDBJ whole genome shotgun (WGS) entry which is preliminary data.</text>
</comment>
<organism evidence="2 3">
    <name type="scientific">Candidatus Kaiserbacteria bacterium GW2011_GWB1_52_6</name>
    <dbReference type="NCBI Taxonomy" id="1618674"/>
    <lineage>
        <taxon>Bacteria</taxon>
        <taxon>Candidatus Kaiseribacteriota</taxon>
    </lineage>
</organism>
<keyword evidence="1" id="KW-0812">Transmembrane</keyword>
<accession>A0A0G2A5B5</accession>